<comment type="caution">
    <text evidence="2">The sequence shown here is derived from an EMBL/GenBank/DDBJ whole genome shotgun (WGS) entry which is preliminary data.</text>
</comment>
<evidence type="ECO:0000313" key="3">
    <source>
        <dbReference type="Proteomes" id="UP000283269"/>
    </source>
</evidence>
<dbReference type="EMBL" id="NHYD01003369">
    <property type="protein sequence ID" value="PPQ79641.1"/>
    <property type="molecule type" value="Genomic_DNA"/>
</dbReference>
<dbReference type="AlphaFoldDB" id="A0A409WMF3"/>
<evidence type="ECO:0000256" key="1">
    <source>
        <dbReference type="SAM" id="MobiDB-lite"/>
    </source>
</evidence>
<sequence length="132" mass="15034">MSTGQEQRETQNPNNVTAQPESMVLESDPNFENNPSFSFVIIDPYSTTKNRITYRVKPAYSGQTFLISFWAANIIEDLQYLCQFLELHNFSTDIELWTRKNSSRDSQIPGVQVEENVIGRSINDRVAVVVVG</sequence>
<dbReference type="InParanoid" id="A0A409WMF3"/>
<dbReference type="Proteomes" id="UP000283269">
    <property type="component" value="Unassembled WGS sequence"/>
</dbReference>
<feature type="compositionally biased region" description="Polar residues" evidence="1">
    <location>
        <begin position="1"/>
        <end position="20"/>
    </location>
</feature>
<proteinExistence type="predicted"/>
<evidence type="ECO:0000313" key="2">
    <source>
        <dbReference type="EMBL" id="PPQ79641.1"/>
    </source>
</evidence>
<gene>
    <name evidence="2" type="ORF">CVT25_003226</name>
</gene>
<keyword evidence="3" id="KW-1185">Reference proteome</keyword>
<reference evidence="2 3" key="1">
    <citation type="journal article" date="2018" name="Evol. Lett.">
        <title>Horizontal gene cluster transfer increased hallucinogenic mushroom diversity.</title>
        <authorList>
            <person name="Reynolds H.T."/>
            <person name="Vijayakumar V."/>
            <person name="Gluck-Thaler E."/>
            <person name="Korotkin H.B."/>
            <person name="Matheny P.B."/>
            <person name="Slot J.C."/>
        </authorList>
    </citation>
    <scope>NUCLEOTIDE SEQUENCE [LARGE SCALE GENOMIC DNA]</scope>
    <source>
        <strain evidence="2 3">2631</strain>
    </source>
</reference>
<accession>A0A409WMF3</accession>
<feature type="region of interest" description="Disordered" evidence="1">
    <location>
        <begin position="1"/>
        <end position="28"/>
    </location>
</feature>
<name>A0A409WMF3_PSICY</name>
<organism evidence="2 3">
    <name type="scientific">Psilocybe cyanescens</name>
    <dbReference type="NCBI Taxonomy" id="93625"/>
    <lineage>
        <taxon>Eukaryota</taxon>
        <taxon>Fungi</taxon>
        <taxon>Dikarya</taxon>
        <taxon>Basidiomycota</taxon>
        <taxon>Agaricomycotina</taxon>
        <taxon>Agaricomycetes</taxon>
        <taxon>Agaricomycetidae</taxon>
        <taxon>Agaricales</taxon>
        <taxon>Agaricineae</taxon>
        <taxon>Strophariaceae</taxon>
        <taxon>Psilocybe</taxon>
    </lineage>
</organism>
<protein>
    <submittedName>
        <fullName evidence="2">Uncharacterized protein</fullName>
    </submittedName>
</protein>